<sequence>MTGPKSAWLCAIYLLFLIGSDAALSGLYIDNGVDQTIIHHAMTRHERQVVEHEILELLGLGERPRRSQAPPLDRSAPSFLLDVYKQLAEEHEQARPTRSSEMALSGEEQHAIDESDLIMTFQSKNMVLLKNVQL</sequence>
<proteinExistence type="predicted"/>
<evidence type="ECO:0000313" key="4">
    <source>
        <dbReference type="Proteomes" id="UP001153954"/>
    </source>
</evidence>
<gene>
    <name evidence="3" type="ORF">EEDITHA_LOCUS19096</name>
</gene>
<dbReference type="Pfam" id="PF00688">
    <property type="entry name" value="TGFb_propeptide"/>
    <property type="match status" value="1"/>
</dbReference>
<evidence type="ECO:0000259" key="2">
    <source>
        <dbReference type="Pfam" id="PF00688"/>
    </source>
</evidence>
<feature type="domain" description="TGF-beta propeptide" evidence="2">
    <location>
        <begin position="31"/>
        <end position="125"/>
    </location>
</feature>
<dbReference type="AlphaFoldDB" id="A0AAU9V1R5"/>
<dbReference type="EMBL" id="CAKOGL010000027">
    <property type="protein sequence ID" value="CAH2104759.1"/>
    <property type="molecule type" value="Genomic_DNA"/>
</dbReference>
<dbReference type="Gene3D" id="2.60.120.970">
    <property type="match status" value="1"/>
</dbReference>
<feature type="chain" id="PRO_5043840988" description="TGF-beta propeptide domain-containing protein" evidence="1">
    <location>
        <begin position="23"/>
        <end position="134"/>
    </location>
</feature>
<name>A0AAU9V1R5_EUPED</name>
<protein>
    <recommendedName>
        <fullName evidence="2">TGF-beta propeptide domain-containing protein</fullName>
    </recommendedName>
</protein>
<reference evidence="3" key="1">
    <citation type="submission" date="2022-03" db="EMBL/GenBank/DDBJ databases">
        <authorList>
            <person name="Tunstrom K."/>
        </authorList>
    </citation>
    <scope>NUCLEOTIDE SEQUENCE</scope>
</reference>
<comment type="caution">
    <text evidence="3">The sequence shown here is derived from an EMBL/GenBank/DDBJ whole genome shotgun (WGS) entry which is preliminary data.</text>
</comment>
<accession>A0AAU9V1R5</accession>
<keyword evidence="1" id="KW-0732">Signal</keyword>
<evidence type="ECO:0000313" key="3">
    <source>
        <dbReference type="EMBL" id="CAH2104759.1"/>
    </source>
</evidence>
<evidence type="ECO:0000256" key="1">
    <source>
        <dbReference type="SAM" id="SignalP"/>
    </source>
</evidence>
<dbReference type="Proteomes" id="UP001153954">
    <property type="component" value="Unassembled WGS sequence"/>
</dbReference>
<feature type="signal peptide" evidence="1">
    <location>
        <begin position="1"/>
        <end position="22"/>
    </location>
</feature>
<organism evidence="3 4">
    <name type="scientific">Euphydryas editha</name>
    <name type="common">Edith's checkerspot</name>
    <dbReference type="NCBI Taxonomy" id="104508"/>
    <lineage>
        <taxon>Eukaryota</taxon>
        <taxon>Metazoa</taxon>
        <taxon>Ecdysozoa</taxon>
        <taxon>Arthropoda</taxon>
        <taxon>Hexapoda</taxon>
        <taxon>Insecta</taxon>
        <taxon>Pterygota</taxon>
        <taxon>Neoptera</taxon>
        <taxon>Endopterygota</taxon>
        <taxon>Lepidoptera</taxon>
        <taxon>Glossata</taxon>
        <taxon>Ditrysia</taxon>
        <taxon>Papilionoidea</taxon>
        <taxon>Nymphalidae</taxon>
        <taxon>Nymphalinae</taxon>
        <taxon>Euphydryas</taxon>
    </lineage>
</organism>
<keyword evidence="4" id="KW-1185">Reference proteome</keyword>
<dbReference type="InterPro" id="IPR001111">
    <property type="entry name" value="TGF-b_propeptide"/>
</dbReference>